<dbReference type="OrthoDB" id="538223at2759"/>
<dbReference type="InterPro" id="IPR001680">
    <property type="entry name" value="WD40_rpt"/>
</dbReference>
<dbReference type="Gene3D" id="2.130.10.10">
    <property type="entry name" value="YVTN repeat-like/Quinoprotein amine dehydrogenase"/>
    <property type="match status" value="2"/>
</dbReference>
<accession>A0A9P3LBW8</accession>
<name>A0A9P3LBW8_9APHY</name>
<dbReference type="PROSITE" id="PS50082">
    <property type="entry name" value="WD_REPEATS_2"/>
    <property type="match status" value="5"/>
</dbReference>
<keyword evidence="1 3" id="KW-0853">WD repeat</keyword>
<dbReference type="EMBL" id="BPQB01000014">
    <property type="protein sequence ID" value="GJE89906.1"/>
    <property type="molecule type" value="Genomic_DNA"/>
</dbReference>
<feature type="repeat" description="WD" evidence="3">
    <location>
        <begin position="519"/>
        <end position="560"/>
    </location>
</feature>
<organism evidence="5 6">
    <name type="scientific">Phanerochaete sordida</name>
    <dbReference type="NCBI Taxonomy" id="48140"/>
    <lineage>
        <taxon>Eukaryota</taxon>
        <taxon>Fungi</taxon>
        <taxon>Dikarya</taxon>
        <taxon>Basidiomycota</taxon>
        <taxon>Agaricomycotina</taxon>
        <taxon>Agaricomycetes</taxon>
        <taxon>Polyporales</taxon>
        <taxon>Phanerochaetaceae</taxon>
        <taxon>Phanerochaete</taxon>
    </lineage>
</organism>
<evidence type="ECO:0000256" key="2">
    <source>
        <dbReference type="ARBA" id="ARBA00022737"/>
    </source>
</evidence>
<dbReference type="PANTHER" id="PTHR19879">
    <property type="entry name" value="TRANSCRIPTION INITIATION FACTOR TFIID"/>
    <property type="match status" value="1"/>
</dbReference>
<feature type="repeat" description="WD" evidence="3">
    <location>
        <begin position="561"/>
        <end position="601"/>
    </location>
</feature>
<feature type="region of interest" description="Disordered" evidence="4">
    <location>
        <begin position="290"/>
        <end position="317"/>
    </location>
</feature>
<keyword evidence="2" id="KW-0677">Repeat</keyword>
<feature type="repeat" description="WD" evidence="3">
    <location>
        <begin position="648"/>
        <end position="689"/>
    </location>
</feature>
<dbReference type="Pfam" id="PF00400">
    <property type="entry name" value="WD40"/>
    <property type="match status" value="6"/>
</dbReference>
<comment type="caution">
    <text evidence="5">The sequence shown here is derived from an EMBL/GenBank/DDBJ whole genome shotgun (WGS) entry which is preliminary data.</text>
</comment>
<dbReference type="PROSITE" id="PS00678">
    <property type="entry name" value="WD_REPEATS_1"/>
    <property type="match status" value="2"/>
</dbReference>
<evidence type="ECO:0000256" key="1">
    <source>
        <dbReference type="ARBA" id="ARBA00022574"/>
    </source>
</evidence>
<dbReference type="InterPro" id="IPR011047">
    <property type="entry name" value="Quinoprotein_ADH-like_sf"/>
</dbReference>
<feature type="region of interest" description="Disordered" evidence="4">
    <location>
        <begin position="416"/>
        <end position="435"/>
    </location>
</feature>
<evidence type="ECO:0000256" key="3">
    <source>
        <dbReference type="PROSITE-ProRule" id="PRU00221"/>
    </source>
</evidence>
<dbReference type="CDD" id="cd00200">
    <property type="entry name" value="WD40"/>
    <property type="match status" value="1"/>
</dbReference>
<dbReference type="PANTHER" id="PTHR19879:SF9">
    <property type="entry name" value="TRANSCRIPTION INITIATION FACTOR TFIID SUBUNIT 5"/>
    <property type="match status" value="1"/>
</dbReference>
<dbReference type="InterPro" id="IPR019775">
    <property type="entry name" value="WD40_repeat_CS"/>
</dbReference>
<protein>
    <submittedName>
        <fullName evidence="5">WD40 repeat domain-containing protein</fullName>
    </submittedName>
</protein>
<reference evidence="5 6" key="1">
    <citation type="submission" date="2021-08" db="EMBL/GenBank/DDBJ databases">
        <title>Draft Genome Sequence of Phanerochaete sordida strain YK-624.</title>
        <authorList>
            <person name="Mori T."/>
            <person name="Dohra H."/>
            <person name="Suzuki T."/>
            <person name="Kawagishi H."/>
            <person name="Hirai H."/>
        </authorList>
    </citation>
    <scope>NUCLEOTIDE SEQUENCE [LARGE SCALE GENOMIC DNA]</scope>
    <source>
        <strain evidence="5 6">YK-624</strain>
    </source>
</reference>
<keyword evidence="6" id="KW-1185">Reference proteome</keyword>
<feature type="repeat" description="WD" evidence="3">
    <location>
        <begin position="780"/>
        <end position="821"/>
    </location>
</feature>
<dbReference type="PROSITE" id="PS50294">
    <property type="entry name" value="WD_REPEATS_REGION"/>
    <property type="match status" value="3"/>
</dbReference>
<dbReference type="SMART" id="SM00320">
    <property type="entry name" value="WD40"/>
    <property type="match status" value="7"/>
</dbReference>
<evidence type="ECO:0000313" key="6">
    <source>
        <dbReference type="Proteomes" id="UP000703269"/>
    </source>
</evidence>
<dbReference type="InterPro" id="IPR015943">
    <property type="entry name" value="WD40/YVTN_repeat-like_dom_sf"/>
</dbReference>
<sequence length="825" mass="90516">MFLSSSPNEPLTLDQIYSSSLDSLGIGHALWEPEPNDTGEVRFGDVGFVQEGSFVRLFNLDPSVEEWKVTRWEPPYKPEALPDGALKIKRTPRKFDSGDYCSHGVYSTDVHGSATVAAGAPVSMGLNVGYTCRAGQGAALTLKSEGHTEGIYSSPRLKRHFARHYDRWLAYARDDADHDVKHGELIVVTSCVKTTPDWAACVFSNRSSGSHISFEGNAGGAASVSAGASRQMSVTTKPIQRRGRLYNAEGRPAKAAHERGDQCVIIKRLKVRRRWFFRLVASAGYHRLPDPDDERGSAGWRASTEEEVGMPGPQDQDTDPDFLDILLAYELEVSDAKIAVADDDEVETLLGGQPIVDFASYLRHTKPRVHVDEDGTAFLCVEDLIRSEQECRFGYHDAESLDAAALPRVAGSLRNSTMTRQRRSSHPPITAADRDDWPHITREDAGSLTDTHIWLGPTQTKARPVEYKAVVFGDTREMRINDRNCVSLSADGQLLAAATGKTIVVWRLRDGLTIQRLERGGRQGVIAHIDFSPDEQHIVSGAHDNDALVWDIKTGSVVHCLEGHEEPIISTVFSPDGTQIATCSRNFLKLWDAPSGKLLHTITDLPGLDRETDIIFSPDGSLIAAFSGKEGFNTAVTVLDCRTATHIATLRKQHMLCMTFSPESDRIATGSFDGSACVWDAASGKVLLELKDHTDDVRGVAFSPDGDEVATASDDGAVVTCDSRTGEQRFTFCVEGIGGMDKHWVRTVAYSPRNDFIACGANNRGVWVWQRKTGAFVAAFQGHTDCVTHVVFTPDGWNLLSYGLDTAVRLWSIRDALRLSESVDT</sequence>
<feature type="repeat" description="WD" evidence="3">
    <location>
        <begin position="690"/>
        <end position="731"/>
    </location>
</feature>
<dbReference type="AlphaFoldDB" id="A0A9P3LBW8"/>
<proteinExistence type="predicted"/>
<dbReference type="SUPFAM" id="SSF50998">
    <property type="entry name" value="Quinoprotein alcohol dehydrogenase-like"/>
    <property type="match status" value="1"/>
</dbReference>
<evidence type="ECO:0000256" key="4">
    <source>
        <dbReference type="SAM" id="MobiDB-lite"/>
    </source>
</evidence>
<evidence type="ECO:0000313" key="5">
    <source>
        <dbReference type="EMBL" id="GJE89906.1"/>
    </source>
</evidence>
<dbReference type="Proteomes" id="UP000703269">
    <property type="component" value="Unassembled WGS sequence"/>
</dbReference>
<gene>
    <name evidence="5" type="ORF">PsYK624_060180</name>
</gene>